<evidence type="ECO:0000313" key="8">
    <source>
        <dbReference type="Proteomes" id="UP000461880"/>
    </source>
</evidence>
<dbReference type="AlphaFoldDB" id="A0A7X2NQ69"/>
<gene>
    <name evidence="7" type="ORF">FYJ51_01315</name>
</gene>
<dbReference type="Proteomes" id="UP000461880">
    <property type="component" value="Unassembled WGS sequence"/>
</dbReference>
<dbReference type="PROSITE" id="PS50977">
    <property type="entry name" value="HTH_TETR_2"/>
    <property type="match status" value="1"/>
</dbReference>
<protein>
    <submittedName>
        <fullName evidence="7">TetR/AcrR family transcriptional regulator</fullName>
    </submittedName>
</protein>
<reference evidence="7 8" key="1">
    <citation type="submission" date="2019-08" db="EMBL/GenBank/DDBJ databases">
        <title>In-depth cultivation of the pig gut microbiome towards novel bacterial diversity and tailored functional studies.</title>
        <authorList>
            <person name="Wylensek D."/>
            <person name="Hitch T.C.A."/>
            <person name="Clavel T."/>
        </authorList>
    </citation>
    <scope>NUCLEOTIDE SEQUENCE [LARGE SCALE GENOMIC DNA]</scope>
    <source>
        <strain evidence="7 8">Oil+RF-744-GAM-WT-6</strain>
    </source>
</reference>
<feature type="domain" description="HTH tetR-type" evidence="6">
    <location>
        <begin position="16"/>
        <end position="75"/>
    </location>
</feature>
<dbReference type="Gene3D" id="1.10.10.60">
    <property type="entry name" value="Homeodomain-like"/>
    <property type="match status" value="1"/>
</dbReference>
<feature type="DNA-binding region" description="H-T-H motif" evidence="5">
    <location>
        <begin position="38"/>
        <end position="57"/>
    </location>
</feature>
<dbReference type="PRINTS" id="PR00455">
    <property type="entry name" value="HTHTETR"/>
</dbReference>
<proteinExistence type="predicted"/>
<dbReference type="InterPro" id="IPR050109">
    <property type="entry name" value="HTH-type_TetR-like_transc_reg"/>
</dbReference>
<dbReference type="GO" id="GO:0003700">
    <property type="term" value="F:DNA-binding transcription factor activity"/>
    <property type="evidence" value="ECO:0007669"/>
    <property type="project" value="TreeGrafter"/>
</dbReference>
<dbReference type="PANTHER" id="PTHR30055">
    <property type="entry name" value="HTH-TYPE TRANSCRIPTIONAL REGULATOR RUTR"/>
    <property type="match status" value="1"/>
</dbReference>
<organism evidence="7 8">
    <name type="scientific">Stecheria intestinalis</name>
    <dbReference type="NCBI Taxonomy" id="2606630"/>
    <lineage>
        <taxon>Bacteria</taxon>
        <taxon>Bacillati</taxon>
        <taxon>Bacillota</taxon>
        <taxon>Erysipelotrichia</taxon>
        <taxon>Erysipelotrichales</taxon>
        <taxon>Erysipelotrichaceae</taxon>
        <taxon>Stecheria</taxon>
    </lineage>
</organism>
<dbReference type="Pfam" id="PF00440">
    <property type="entry name" value="TetR_N"/>
    <property type="match status" value="1"/>
</dbReference>
<evidence type="ECO:0000256" key="3">
    <source>
        <dbReference type="ARBA" id="ARBA00023125"/>
    </source>
</evidence>
<dbReference type="InterPro" id="IPR009057">
    <property type="entry name" value="Homeodomain-like_sf"/>
</dbReference>
<dbReference type="SUPFAM" id="SSF46689">
    <property type="entry name" value="Homeodomain-like"/>
    <property type="match status" value="1"/>
</dbReference>
<evidence type="ECO:0000259" key="6">
    <source>
        <dbReference type="PROSITE" id="PS50977"/>
    </source>
</evidence>
<comment type="caution">
    <text evidence="7">The sequence shown here is derived from an EMBL/GenBank/DDBJ whole genome shotgun (WGS) entry which is preliminary data.</text>
</comment>
<dbReference type="EMBL" id="VUMN01000001">
    <property type="protein sequence ID" value="MSS57550.1"/>
    <property type="molecule type" value="Genomic_DNA"/>
</dbReference>
<evidence type="ECO:0000256" key="2">
    <source>
        <dbReference type="ARBA" id="ARBA00023015"/>
    </source>
</evidence>
<dbReference type="GO" id="GO:0000976">
    <property type="term" value="F:transcription cis-regulatory region binding"/>
    <property type="evidence" value="ECO:0007669"/>
    <property type="project" value="TreeGrafter"/>
</dbReference>
<name>A0A7X2NQ69_9FIRM</name>
<accession>A0A7X2NQ69</accession>
<dbReference type="InterPro" id="IPR001647">
    <property type="entry name" value="HTH_TetR"/>
</dbReference>
<evidence type="ECO:0000256" key="5">
    <source>
        <dbReference type="PROSITE-ProRule" id="PRU00335"/>
    </source>
</evidence>
<keyword evidence="1" id="KW-0678">Repressor</keyword>
<dbReference type="PANTHER" id="PTHR30055:SF175">
    <property type="entry name" value="HTH-TYPE TRANSCRIPTIONAL REPRESSOR KSTR2"/>
    <property type="match status" value="1"/>
</dbReference>
<keyword evidence="4" id="KW-0804">Transcription</keyword>
<dbReference type="Gene3D" id="1.10.357.10">
    <property type="entry name" value="Tetracycline Repressor, domain 2"/>
    <property type="match status" value="1"/>
</dbReference>
<evidence type="ECO:0000313" key="7">
    <source>
        <dbReference type="EMBL" id="MSS57550.1"/>
    </source>
</evidence>
<sequence length="201" mass="22882">METRKRNPVSGKEYSMSLREEILDQATHLYAEKGLKFTMQDVAEAMHIAKKTIYHLYPSKESLLLDLCDTGFAKIHAQKQAIMEQDIPLAEKLRKVIVAMPEEYQMLDFRKLEGIGEKYPSVAKSIRKNLETNWEPTLQLMEEGISTGALRSDLSMPVFRMVVTASIESFLSTDGLKEYGITYHDALDYLADLLMKGAEAR</sequence>
<evidence type="ECO:0000256" key="4">
    <source>
        <dbReference type="ARBA" id="ARBA00023163"/>
    </source>
</evidence>
<evidence type="ECO:0000256" key="1">
    <source>
        <dbReference type="ARBA" id="ARBA00022491"/>
    </source>
</evidence>
<keyword evidence="3 5" id="KW-0238">DNA-binding</keyword>
<keyword evidence="2" id="KW-0805">Transcription regulation</keyword>
<keyword evidence="8" id="KW-1185">Reference proteome</keyword>